<reference evidence="2" key="1">
    <citation type="submission" date="2022-10" db="EMBL/GenBank/DDBJ databases">
        <title>The complete genomes of actinobacterial strains from the NBC collection.</title>
        <authorList>
            <person name="Joergensen T.S."/>
            <person name="Alvarez Arevalo M."/>
            <person name="Sterndorff E.B."/>
            <person name="Faurdal D."/>
            <person name="Vuksanovic O."/>
            <person name="Mourched A.-S."/>
            <person name="Charusanti P."/>
            <person name="Shaw S."/>
            <person name="Blin K."/>
            <person name="Weber T."/>
        </authorList>
    </citation>
    <scope>NUCLEOTIDE SEQUENCE</scope>
    <source>
        <strain evidence="2">NBC_00222</strain>
    </source>
</reference>
<feature type="domain" description="AB hydrolase-1" evidence="1">
    <location>
        <begin position="27"/>
        <end position="250"/>
    </location>
</feature>
<proteinExistence type="predicted"/>
<keyword evidence="3" id="KW-1185">Reference proteome</keyword>
<dbReference type="Proteomes" id="UP001432222">
    <property type="component" value="Chromosome"/>
</dbReference>
<sequence length="273" mass="27975">MTTRPTTAPASPAAPLARTVLGSGPGLVLAHGAGGSARDNWGPLLDDLATRRTVVAPDFPGSGDSPAEPGELSLDDLADRLVAAADAAGLDGFDLAGYSLGAAVAVRAVTRHPGRVRSLLLLSGVAGGSQRFRLLADQAAALAGHPELMANQLLTVVFGRTWVDALPAEQLAQLRTALAAAPLPAGFQAQFDLAARADVRAELARVGVPTLVISTTEDGLVAPEQHRALAEGIPGARLAELTAGHLPMVERLPELRELLLGFLAEHPARPAAA</sequence>
<gene>
    <name evidence="2" type="ORF">OHA16_07895</name>
</gene>
<dbReference type="RefSeq" id="WP_328953947.1">
    <property type="nucleotide sequence ID" value="NZ_CP108110.1"/>
</dbReference>
<dbReference type="PANTHER" id="PTHR43433:SF5">
    <property type="entry name" value="AB HYDROLASE-1 DOMAIN-CONTAINING PROTEIN"/>
    <property type="match status" value="1"/>
</dbReference>
<keyword evidence="2" id="KW-0378">Hydrolase</keyword>
<dbReference type="PRINTS" id="PR00111">
    <property type="entry name" value="ABHYDROLASE"/>
</dbReference>
<dbReference type="GO" id="GO:0016787">
    <property type="term" value="F:hydrolase activity"/>
    <property type="evidence" value="ECO:0007669"/>
    <property type="project" value="UniProtKB-KW"/>
</dbReference>
<dbReference type="InterPro" id="IPR029058">
    <property type="entry name" value="AB_hydrolase_fold"/>
</dbReference>
<dbReference type="EMBL" id="CP108110">
    <property type="protein sequence ID" value="WUQ82902.1"/>
    <property type="molecule type" value="Genomic_DNA"/>
</dbReference>
<dbReference type="Gene3D" id="3.40.50.1820">
    <property type="entry name" value="alpha/beta hydrolase"/>
    <property type="match status" value="1"/>
</dbReference>
<dbReference type="SUPFAM" id="SSF53474">
    <property type="entry name" value="alpha/beta-Hydrolases"/>
    <property type="match status" value="1"/>
</dbReference>
<dbReference type="Pfam" id="PF00561">
    <property type="entry name" value="Abhydrolase_1"/>
    <property type="match status" value="1"/>
</dbReference>
<protein>
    <submittedName>
        <fullName evidence="2">Alpha/beta fold hydrolase</fullName>
    </submittedName>
</protein>
<evidence type="ECO:0000313" key="2">
    <source>
        <dbReference type="EMBL" id="WUQ82902.1"/>
    </source>
</evidence>
<organism evidence="2 3">
    <name type="scientific">Kitasatospora purpeofusca</name>
    <dbReference type="NCBI Taxonomy" id="67352"/>
    <lineage>
        <taxon>Bacteria</taxon>
        <taxon>Bacillati</taxon>
        <taxon>Actinomycetota</taxon>
        <taxon>Actinomycetes</taxon>
        <taxon>Kitasatosporales</taxon>
        <taxon>Streptomycetaceae</taxon>
        <taxon>Kitasatospora</taxon>
    </lineage>
</organism>
<dbReference type="InterPro" id="IPR050471">
    <property type="entry name" value="AB_hydrolase"/>
</dbReference>
<evidence type="ECO:0000259" key="1">
    <source>
        <dbReference type="Pfam" id="PF00561"/>
    </source>
</evidence>
<evidence type="ECO:0000313" key="3">
    <source>
        <dbReference type="Proteomes" id="UP001432222"/>
    </source>
</evidence>
<accession>A0ABZ1TVB8</accession>
<name>A0ABZ1TVB8_9ACTN</name>
<dbReference type="PANTHER" id="PTHR43433">
    <property type="entry name" value="HYDROLASE, ALPHA/BETA FOLD FAMILY PROTEIN"/>
    <property type="match status" value="1"/>
</dbReference>
<dbReference type="InterPro" id="IPR000073">
    <property type="entry name" value="AB_hydrolase_1"/>
</dbReference>